<dbReference type="AlphaFoldDB" id="A0A6G1ALY9"/>
<feature type="domain" description="L1 transposable element RRM" evidence="3">
    <location>
        <begin position="61"/>
        <end position="152"/>
    </location>
</feature>
<dbReference type="Gene3D" id="3.30.250.20">
    <property type="entry name" value="L1 transposable element, C-terminal domain"/>
    <property type="match status" value="1"/>
</dbReference>
<dbReference type="FunFam" id="3.30.70.1820:FF:000002">
    <property type="entry name" value="LINE-1 retrotransposable element ORF1 protein"/>
    <property type="match status" value="1"/>
</dbReference>
<name>A0A6G1ALY9_CROCR</name>
<keyword evidence="2" id="KW-0175">Coiled coil</keyword>
<sequence length="221" mass="25940">IYEVHHKMEASNARIEEAERRIGELEDRIIEKEEAKKKRDKLIQEHERRVRELSDTIKLKNIRIIGFPEEEERGKGAEEVLEQIIAENFPNLGKETDTEIQKAQRTPLRHNLNRSSAQHIVKFALDKERILKAARNTKAVTYKGKPIRVVTDLSTETWQARKEWQEIFNVMNRKNMQPRILYPANLSFRIEGEIKVFPNKQKLKEVVTTKPALKEILKGTL</sequence>
<gene>
    <name evidence="5" type="primary">L1re1_122</name>
    <name evidence="5" type="ORF">FOF47_R18612</name>
</gene>
<feature type="non-terminal residue" evidence="5">
    <location>
        <position position="1"/>
    </location>
</feature>
<organism evidence="5 6">
    <name type="scientific">Crocuta crocuta</name>
    <name type="common">Spotted hyena</name>
    <dbReference type="NCBI Taxonomy" id="9678"/>
    <lineage>
        <taxon>Eukaryota</taxon>
        <taxon>Metazoa</taxon>
        <taxon>Chordata</taxon>
        <taxon>Craniata</taxon>
        <taxon>Vertebrata</taxon>
        <taxon>Euteleostomi</taxon>
        <taxon>Mammalia</taxon>
        <taxon>Eutheria</taxon>
        <taxon>Laurasiatheria</taxon>
        <taxon>Carnivora</taxon>
        <taxon>Feliformia</taxon>
        <taxon>Hyaenidae</taxon>
        <taxon>Crocuta</taxon>
    </lineage>
</organism>
<dbReference type="PANTHER" id="PTHR11505">
    <property type="entry name" value="L1 TRANSPOSABLE ELEMENT-RELATED"/>
    <property type="match status" value="1"/>
</dbReference>
<dbReference type="InterPro" id="IPR042566">
    <property type="entry name" value="L1_C"/>
</dbReference>
<feature type="coiled-coil region" evidence="2">
    <location>
        <begin position="8"/>
        <end position="63"/>
    </location>
</feature>
<evidence type="ECO:0000259" key="4">
    <source>
        <dbReference type="Pfam" id="PF17490"/>
    </source>
</evidence>
<dbReference type="Gene3D" id="3.30.70.1820">
    <property type="entry name" value="L1 transposable element, RRM domain"/>
    <property type="match status" value="1"/>
</dbReference>
<dbReference type="InterPro" id="IPR004244">
    <property type="entry name" value="Transposase_22"/>
</dbReference>
<reference evidence="5 6" key="1">
    <citation type="submission" date="2019-11" db="EMBL/GenBank/DDBJ databases">
        <authorList>
            <person name="Yang C."/>
            <person name="Li F."/>
        </authorList>
    </citation>
    <scope>NUCLEOTIDE SEQUENCE [LARGE SCALE GENOMIC DNA]</scope>
    <source>
        <strain evidence="5">KB4526</strain>
        <tissue evidence="5">Muscle</tissue>
    </source>
</reference>
<comment type="caution">
    <text evidence="5">The sequence shown here is derived from an EMBL/GenBank/DDBJ whole genome shotgun (WGS) entry which is preliminary data.</text>
</comment>
<dbReference type="Pfam" id="PF17490">
    <property type="entry name" value="Tnp_22_dsRBD"/>
    <property type="match status" value="1"/>
</dbReference>
<evidence type="ECO:0000259" key="3">
    <source>
        <dbReference type="Pfam" id="PF02994"/>
    </source>
</evidence>
<dbReference type="InterPro" id="IPR043636">
    <property type="entry name" value="L1_RRM_dom"/>
</dbReference>
<evidence type="ECO:0000313" key="6">
    <source>
        <dbReference type="Proteomes" id="UP000475037"/>
    </source>
</evidence>
<dbReference type="Pfam" id="PF02994">
    <property type="entry name" value="Transposase_22"/>
    <property type="match status" value="1"/>
</dbReference>
<dbReference type="Proteomes" id="UP000475037">
    <property type="component" value="Unassembled WGS sequence"/>
</dbReference>
<evidence type="ECO:0000313" key="5">
    <source>
        <dbReference type="EMBL" id="KAF0876875.1"/>
    </source>
</evidence>
<comment type="similarity">
    <text evidence="1">Belongs to the transposase 22 family.</text>
</comment>
<proteinExistence type="inferred from homology"/>
<accession>A0A6G1ALY9</accession>
<evidence type="ECO:0000256" key="1">
    <source>
        <dbReference type="ARBA" id="ARBA00061640"/>
    </source>
</evidence>
<dbReference type="InterPro" id="IPR035300">
    <property type="entry name" value="L1_dsRBD"/>
</dbReference>
<feature type="non-terminal residue" evidence="5">
    <location>
        <position position="221"/>
    </location>
</feature>
<protein>
    <submittedName>
        <fullName evidence="5">LORF1 protein</fullName>
    </submittedName>
</protein>
<dbReference type="Gene3D" id="1.20.5.390">
    <property type="entry name" value="L1 transposable element, trimerization domain"/>
    <property type="match status" value="1"/>
</dbReference>
<evidence type="ECO:0000256" key="2">
    <source>
        <dbReference type="SAM" id="Coils"/>
    </source>
</evidence>
<feature type="domain" description="L1 transposable element dsRBD-like" evidence="4">
    <location>
        <begin position="156"/>
        <end position="218"/>
    </location>
</feature>
<dbReference type="EMBL" id="VOAJ01004725">
    <property type="protein sequence ID" value="KAF0876875.1"/>
    <property type="molecule type" value="Genomic_DNA"/>
</dbReference>
<keyword evidence="6" id="KW-1185">Reference proteome</keyword>